<organism evidence="2 3">
    <name type="scientific">Ralstonia chuxiongensis</name>
    <dbReference type="NCBI Taxonomy" id="2957504"/>
    <lineage>
        <taxon>Bacteria</taxon>
        <taxon>Pseudomonadati</taxon>
        <taxon>Pseudomonadota</taxon>
        <taxon>Betaproteobacteria</taxon>
        <taxon>Burkholderiales</taxon>
        <taxon>Burkholderiaceae</taxon>
        <taxon>Ralstonia</taxon>
    </lineage>
</organism>
<keyword evidence="1" id="KW-0812">Transmembrane</keyword>
<dbReference type="EMBL" id="JAMYWC010000003">
    <property type="protein sequence ID" value="MCP1173008.1"/>
    <property type="molecule type" value="Genomic_DNA"/>
</dbReference>
<feature type="transmembrane region" description="Helical" evidence="1">
    <location>
        <begin position="14"/>
        <end position="34"/>
    </location>
</feature>
<comment type="caution">
    <text evidence="2">The sequence shown here is derived from an EMBL/GenBank/DDBJ whole genome shotgun (WGS) entry which is preliminary data.</text>
</comment>
<dbReference type="RefSeq" id="WP_253536880.1">
    <property type="nucleotide sequence ID" value="NZ_JAMYWC010000003.1"/>
</dbReference>
<accession>A0AA42BIG5</accession>
<gene>
    <name evidence="2" type="ORF">NKG59_11635</name>
</gene>
<evidence type="ECO:0000313" key="2">
    <source>
        <dbReference type="EMBL" id="MCP1173008.1"/>
    </source>
</evidence>
<keyword evidence="1" id="KW-0472">Membrane</keyword>
<keyword evidence="3" id="KW-1185">Reference proteome</keyword>
<evidence type="ECO:0000256" key="1">
    <source>
        <dbReference type="SAM" id="Phobius"/>
    </source>
</evidence>
<proteinExistence type="predicted"/>
<name>A0AA42BIG5_9RALS</name>
<protein>
    <submittedName>
        <fullName evidence="2">Uncharacterized protein</fullName>
    </submittedName>
</protein>
<keyword evidence="1" id="KW-1133">Transmembrane helix</keyword>
<evidence type="ECO:0000313" key="3">
    <source>
        <dbReference type="Proteomes" id="UP001162793"/>
    </source>
</evidence>
<dbReference type="Proteomes" id="UP001162793">
    <property type="component" value="Unassembled WGS sequence"/>
</dbReference>
<dbReference type="AlphaFoldDB" id="A0AA42BIG5"/>
<reference evidence="3" key="1">
    <citation type="journal article" date="2023" name="Front. Microbiol.">
        <title>Ralstonia chuxiongensis sp. nov., Ralstonia mojiangensis sp. nov., and Ralstonia soli sp. nov., isolated from tobacco fields, are three novel species in the family Burkholderiaceae.</title>
        <authorList>
            <person name="Lu C.H."/>
            <person name="Zhang Y.Y."/>
            <person name="Jiang N."/>
            <person name="Chen W."/>
            <person name="Shao X."/>
            <person name="Zhao Z.M."/>
            <person name="Lu W.L."/>
            <person name="Hu X."/>
            <person name="Xi Y.X."/>
            <person name="Zou S.Y."/>
            <person name="Wei Q.J."/>
            <person name="Lin Z.L."/>
            <person name="Gong L."/>
            <person name="Gai X.T."/>
            <person name="Zhang L.Q."/>
            <person name="Li J.Y."/>
            <person name="Jin Y."/>
            <person name="Xia Z.Y."/>
        </authorList>
    </citation>
    <scope>NUCLEOTIDE SEQUENCE [LARGE SCALE GENOMIC DNA]</scope>
    <source>
        <strain evidence="3">21YRMH01-3</strain>
    </source>
</reference>
<sequence length="52" mass="5734">MRTRPRLNATAKGVLIYIAAVAAVIVVHSIALYLDRVAEDEPRTQASTQRQV</sequence>